<reference evidence="1" key="1">
    <citation type="submission" date="2014-12" db="EMBL/GenBank/DDBJ databases">
        <title>Insight into the proteome of Arion vulgaris.</title>
        <authorList>
            <person name="Aradska J."/>
            <person name="Bulat T."/>
            <person name="Smidak R."/>
            <person name="Sarate P."/>
            <person name="Gangsoo J."/>
            <person name="Sialana F."/>
            <person name="Bilban M."/>
            <person name="Lubec G."/>
        </authorList>
    </citation>
    <scope>NUCLEOTIDE SEQUENCE</scope>
    <source>
        <tissue evidence="1">Skin</tissue>
    </source>
</reference>
<dbReference type="EMBL" id="HACG01034509">
    <property type="protein sequence ID" value="CEK81374.1"/>
    <property type="molecule type" value="Transcribed_RNA"/>
</dbReference>
<name>A0A0B7AK31_9EUPU</name>
<organism evidence="1">
    <name type="scientific">Arion vulgaris</name>
    <dbReference type="NCBI Taxonomy" id="1028688"/>
    <lineage>
        <taxon>Eukaryota</taxon>
        <taxon>Metazoa</taxon>
        <taxon>Spiralia</taxon>
        <taxon>Lophotrochozoa</taxon>
        <taxon>Mollusca</taxon>
        <taxon>Gastropoda</taxon>
        <taxon>Heterobranchia</taxon>
        <taxon>Euthyneura</taxon>
        <taxon>Panpulmonata</taxon>
        <taxon>Eupulmonata</taxon>
        <taxon>Stylommatophora</taxon>
        <taxon>Helicina</taxon>
        <taxon>Arionoidea</taxon>
        <taxon>Arionidae</taxon>
        <taxon>Arion</taxon>
    </lineage>
</organism>
<evidence type="ECO:0000313" key="1">
    <source>
        <dbReference type="EMBL" id="CEK81374.1"/>
    </source>
</evidence>
<protein>
    <submittedName>
        <fullName evidence="1">Uncharacterized protein</fullName>
    </submittedName>
</protein>
<gene>
    <name evidence="1" type="primary">ORF125709</name>
</gene>
<proteinExistence type="predicted"/>
<sequence>MARYLRRNGTSPAKEYCTKFKPRSSCKNPRDSWKKCTNKQNDVIWIHLNIQNAKQQCSHLATRIPPSFQKHKITNK</sequence>
<accession>A0A0B7AK31</accession>
<dbReference type="AlphaFoldDB" id="A0A0B7AK31"/>